<proteinExistence type="predicted"/>
<dbReference type="PANTHER" id="PTHR33877">
    <property type="entry name" value="SLL1193 PROTEIN"/>
    <property type="match status" value="1"/>
</dbReference>
<dbReference type="PANTHER" id="PTHR33877:SF2">
    <property type="entry name" value="OS07G0170200 PROTEIN"/>
    <property type="match status" value="1"/>
</dbReference>
<accession>A0A835IGP2</accession>
<evidence type="ECO:0000313" key="2">
    <source>
        <dbReference type="EMBL" id="KAF9616202.1"/>
    </source>
</evidence>
<organism evidence="2 3">
    <name type="scientific">Coptis chinensis</name>
    <dbReference type="NCBI Taxonomy" id="261450"/>
    <lineage>
        <taxon>Eukaryota</taxon>
        <taxon>Viridiplantae</taxon>
        <taxon>Streptophyta</taxon>
        <taxon>Embryophyta</taxon>
        <taxon>Tracheophyta</taxon>
        <taxon>Spermatophyta</taxon>
        <taxon>Magnoliopsida</taxon>
        <taxon>Ranunculales</taxon>
        <taxon>Ranunculaceae</taxon>
        <taxon>Coptidoideae</taxon>
        <taxon>Coptis</taxon>
    </lineage>
</organism>
<evidence type="ECO:0000313" key="3">
    <source>
        <dbReference type="Proteomes" id="UP000631114"/>
    </source>
</evidence>
<feature type="transmembrane region" description="Helical" evidence="1">
    <location>
        <begin position="19"/>
        <end position="37"/>
    </location>
</feature>
<dbReference type="AlphaFoldDB" id="A0A835IGP2"/>
<keyword evidence="1" id="KW-1133">Transmembrane helix</keyword>
<keyword evidence="1" id="KW-0812">Transmembrane</keyword>
<protein>
    <submittedName>
        <fullName evidence="2">Uncharacterized protein</fullName>
    </submittedName>
</protein>
<dbReference type="Proteomes" id="UP000631114">
    <property type="component" value="Unassembled WGS sequence"/>
</dbReference>
<dbReference type="OrthoDB" id="2127950at2759"/>
<dbReference type="InterPro" id="IPR052892">
    <property type="entry name" value="NA-targeting_endonuclease"/>
</dbReference>
<sequence>MQYCDTDAFGLKISTIHHFYFYLSFGFTLLFPLFDWVHDHITCQADVLEYYDQTVNSPSGSFNIPAVLRITACAKCNSRKGQKTLEEANMKLIQVPKAPKDSDIVAVPLTAAALKTLRKRKGLPNEWRQYLGIPSSKKS</sequence>
<evidence type="ECO:0000256" key="1">
    <source>
        <dbReference type="SAM" id="Phobius"/>
    </source>
</evidence>
<dbReference type="EMBL" id="JADFTS010000003">
    <property type="protein sequence ID" value="KAF9616202.1"/>
    <property type="molecule type" value="Genomic_DNA"/>
</dbReference>
<keyword evidence="1" id="KW-0472">Membrane</keyword>
<gene>
    <name evidence="2" type="ORF">IFM89_028978</name>
</gene>
<reference evidence="2 3" key="1">
    <citation type="submission" date="2020-10" db="EMBL/GenBank/DDBJ databases">
        <title>The Coptis chinensis genome and diversification of protoberbering-type alkaloids.</title>
        <authorList>
            <person name="Wang B."/>
            <person name="Shu S."/>
            <person name="Song C."/>
            <person name="Liu Y."/>
        </authorList>
    </citation>
    <scope>NUCLEOTIDE SEQUENCE [LARGE SCALE GENOMIC DNA]</scope>
    <source>
        <strain evidence="2">HL-2020</strain>
        <tissue evidence="2">Leaf</tissue>
    </source>
</reference>
<comment type="caution">
    <text evidence="2">The sequence shown here is derived from an EMBL/GenBank/DDBJ whole genome shotgun (WGS) entry which is preliminary data.</text>
</comment>
<name>A0A835IGP2_9MAGN</name>
<keyword evidence="3" id="KW-1185">Reference proteome</keyword>